<evidence type="ECO:0000256" key="1">
    <source>
        <dbReference type="SAM" id="MobiDB-lite"/>
    </source>
</evidence>
<reference evidence="3" key="1">
    <citation type="submission" date="2011-10" db="EMBL/GenBank/DDBJ databases">
        <authorList>
            <person name="Genoscope - CEA"/>
        </authorList>
    </citation>
    <scope>NUCLEOTIDE SEQUENCE</scope>
</reference>
<reference evidence="4" key="2">
    <citation type="journal article" date="2012" name="G3 (Bethesda)">
        <title>Pichia sorbitophila, an interspecies yeast hybrid reveals early steps of genome resolution following polyploidization.</title>
        <authorList>
            <person name="Leh Louis V."/>
            <person name="Despons L."/>
            <person name="Friedrich A."/>
            <person name="Martin T."/>
            <person name="Durrens P."/>
            <person name="Casaregola S."/>
            <person name="Neuveglise C."/>
            <person name="Fairhead C."/>
            <person name="Marck C."/>
            <person name="Cruz J.A."/>
            <person name="Straub M.L."/>
            <person name="Kugler V."/>
            <person name="Sacerdot C."/>
            <person name="Uzunov Z."/>
            <person name="Thierry A."/>
            <person name="Weiss S."/>
            <person name="Bleykasten C."/>
            <person name="De Montigny J."/>
            <person name="Jacques N."/>
            <person name="Jung P."/>
            <person name="Lemaire M."/>
            <person name="Mallet S."/>
            <person name="Morel G."/>
            <person name="Richard G.F."/>
            <person name="Sarkar A."/>
            <person name="Savel G."/>
            <person name="Schacherer J."/>
            <person name="Seret M.L."/>
            <person name="Talla E."/>
            <person name="Samson G."/>
            <person name="Jubin C."/>
            <person name="Poulain J."/>
            <person name="Vacherie B."/>
            <person name="Barbe V."/>
            <person name="Pelletier E."/>
            <person name="Sherman D.J."/>
            <person name="Westhof E."/>
            <person name="Weissenbach J."/>
            <person name="Baret P.V."/>
            <person name="Wincker P."/>
            <person name="Gaillardin C."/>
            <person name="Dujon B."/>
            <person name="Souciet J.L."/>
        </authorList>
    </citation>
    <scope>NUCLEOTIDE SEQUENCE [LARGE SCALE GENOMIC DNA]</scope>
    <source>
        <strain evidence="4">ATCC MYA-4447 / BCRC 22081 / CBS 7064 / NBRC 10061 / NRRL Y-12695</strain>
    </source>
</reference>
<name>G8YIC3_PICSO</name>
<protein>
    <submittedName>
        <fullName evidence="3">Piso0_003526 protein</fullName>
    </submittedName>
</protein>
<proteinExistence type="predicted"/>
<feature type="compositionally biased region" description="Low complexity" evidence="1">
    <location>
        <begin position="700"/>
        <end position="716"/>
    </location>
</feature>
<feature type="region of interest" description="Disordered" evidence="1">
    <location>
        <begin position="686"/>
        <end position="717"/>
    </location>
</feature>
<dbReference type="EMBL" id="FO082053">
    <property type="protein sequence ID" value="CCE80410.1"/>
    <property type="molecule type" value="Genomic_DNA"/>
</dbReference>
<dbReference type="STRING" id="559304.G8YIC3"/>
<dbReference type="Proteomes" id="UP000005222">
    <property type="component" value="Chromosome G"/>
</dbReference>
<dbReference type="HOGENOM" id="CLU_395929_0_0_1"/>
<dbReference type="eggNOG" id="ENOG502RQ2Q">
    <property type="taxonomic scope" value="Eukaryota"/>
</dbReference>
<evidence type="ECO:0000313" key="4">
    <source>
        <dbReference type="Proteomes" id="UP000005222"/>
    </source>
</evidence>
<feature type="region of interest" description="Disordered" evidence="1">
    <location>
        <begin position="1"/>
        <end position="25"/>
    </location>
</feature>
<keyword evidence="4" id="KW-1185">Reference proteome</keyword>
<gene>
    <name evidence="3" type="primary">Piso0_003526</name>
    <name evidence="2" type="ORF">GNLVRS01_PISO0G14262g</name>
    <name evidence="3" type="ORF">GNLVRS01_PISO0H14263g</name>
</gene>
<dbReference type="AlphaFoldDB" id="G8YIC3"/>
<feature type="compositionally biased region" description="Polar residues" evidence="1">
    <location>
        <begin position="1"/>
        <end position="15"/>
    </location>
</feature>
<accession>G8YIC3</accession>
<dbReference type="Proteomes" id="UP000005222">
    <property type="component" value="Chromosome H"/>
</dbReference>
<dbReference type="OrthoDB" id="4022079at2759"/>
<evidence type="ECO:0000313" key="2">
    <source>
        <dbReference type="EMBL" id="CCE80410.1"/>
    </source>
</evidence>
<dbReference type="InParanoid" id="G8YIC3"/>
<evidence type="ECO:0000313" key="3">
    <source>
        <dbReference type="EMBL" id="CCE81175.1"/>
    </source>
</evidence>
<dbReference type="EMBL" id="FO082052">
    <property type="protein sequence ID" value="CCE81175.1"/>
    <property type="molecule type" value="Genomic_DNA"/>
</dbReference>
<organism evidence="3 4">
    <name type="scientific">Pichia sorbitophila (strain ATCC MYA-4447 / BCRC 22081 / CBS 7064 / NBRC 10061 / NRRL Y-12695)</name>
    <name type="common">Hybrid yeast</name>
    <dbReference type="NCBI Taxonomy" id="559304"/>
    <lineage>
        <taxon>Eukaryota</taxon>
        <taxon>Fungi</taxon>
        <taxon>Dikarya</taxon>
        <taxon>Ascomycota</taxon>
        <taxon>Saccharomycotina</taxon>
        <taxon>Pichiomycetes</taxon>
        <taxon>Debaryomycetaceae</taxon>
        <taxon>Millerozyma</taxon>
    </lineage>
</organism>
<sequence length="749" mass="85143">MTRSNSNNIAKSSPGSGRGDSTELDVSSDCKFQSTHIGSEAVIFALQNINEELKKLRSDEHMVPVLDREKVKELGMVYQDLVRLLAKHPSFKAHDVREKINLFHPLMKLISLNLAFGDFKAANALVDVFSGLIWYHLNHPMLFTNLIEMFTEENGLLMRSFCEQIIKMIPSRKECPSSFDYWYSRKVNPECSDDVRNMQQIFSIGYLASTSTRLTELHGTITQLESVSSIRTLEQKDNKFLLHVLTSLTGYTNNSNGRELLTLVGKNMGLNATLKAIKPKNVWPANMKLIKFLEETISWTMNWVDPAISCDSRQFQSYKRKDPVLTAPESRSPEKVAFLFLLELLDHSSSMDTVHTTNLINQLNMSLKLLTNCFQNDKAVFYSQYNELNCKPSVSTILSSIIFLLSSQLSKAYYDYDAPPNIISSHFEHLKLPPLAKSNFFSIITEEKETRSHIDHFKGQLQFEKCTYCLFLCVNLLNKILKDELYAFSTGKIGGTDTISSKLIFRLVGSTISSLFTALTFLQQNKSNSDYNFVIAREAVIAAYYTLLSTDIKCTSTSLIWVCLINFASDLCFFDLKYVSIFEKLFLNLLERFTPANEIIRSQLVGSALSFFFNTFSSPQVLSNPLLASLSNLVKQDPGDMVTIQYQEYEFIYKNSDKNLPHRKTSGTEQDSILNNSYGIFQKQANSRDSDRQPLKHQFSSLSLNPPSSNREPPLLFDNDLVTSSTPIRSKYITNTARQQSIHVDQYGK</sequence>